<protein>
    <submittedName>
        <fullName evidence="1">Uncharacterized protein</fullName>
    </submittedName>
</protein>
<dbReference type="Proteomes" id="UP000664521">
    <property type="component" value="Unassembled WGS sequence"/>
</dbReference>
<reference evidence="1" key="1">
    <citation type="submission" date="2021-03" db="EMBL/GenBank/DDBJ databases">
        <authorList>
            <person name="Tagirdzhanova G."/>
        </authorList>
    </citation>
    <scope>NUCLEOTIDE SEQUENCE</scope>
</reference>
<gene>
    <name evidence="1" type="ORF">HETSPECPRED_000069</name>
</gene>
<dbReference type="AlphaFoldDB" id="A0A8H3ED82"/>
<keyword evidence="2" id="KW-1185">Reference proteome</keyword>
<evidence type="ECO:0000313" key="2">
    <source>
        <dbReference type="Proteomes" id="UP000664521"/>
    </source>
</evidence>
<proteinExistence type="predicted"/>
<evidence type="ECO:0000313" key="1">
    <source>
        <dbReference type="EMBL" id="CAF9902958.1"/>
    </source>
</evidence>
<accession>A0A8H3ED82</accession>
<sequence length="184" mass="20437">MNPTTTTRLSFATHLISLPIPASASPRWKTLAETHKALLDKLTHHEALALDINRTYMDPEGDKNKVYFMWDFVGRTLVSFACLRLGVGEAGAQWNGGTDFTDSSLQGYIHHILSSLENLTEEEEETWVEAKGRAGFSKVLITDQMPGVLDQMIEQAYPGQNAGKSLEFGEEILEIARRLDEGVA</sequence>
<name>A0A8H3ED82_9LECA</name>
<organism evidence="1 2">
    <name type="scientific">Heterodermia speciosa</name>
    <dbReference type="NCBI Taxonomy" id="116794"/>
    <lineage>
        <taxon>Eukaryota</taxon>
        <taxon>Fungi</taxon>
        <taxon>Dikarya</taxon>
        <taxon>Ascomycota</taxon>
        <taxon>Pezizomycotina</taxon>
        <taxon>Lecanoromycetes</taxon>
        <taxon>OSLEUM clade</taxon>
        <taxon>Lecanoromycetidae</taxon>
        <taxon>Caliciales</taxon>
        <taxon>Physciaceae</taxon>
        <taxon>Heterodermia</taxon>
    </lineage>
</organism>
<dbReference type="OrthoDB" id="5282002at2759"/>
<dbReference type="EMBL" id="CAJPDS010000001">
    <property type="protein sequence ID" value="CAF9902958.1"/>
    <property type="molecule type" value="Genomic_DNA"/>
</dbReference>
<comment type="caution">
    <text evidence="1">The sequence shown here is derived from an EMBL/GenBank/DDBJ whole genome shotgun (WGS) entry which is preliminary data.</text>
</comment>